<dbReference type="InterPro" id="IPR012132">
    <property type="entry name" value="GMC_OxRdtase"/>
</dbReference>
<keyword evidence="4 5" id="KW-0274">FAD</keyword>
<dbReference type="GO" id="GO:0050660">
    <property type="term" value="F:flavin adenine dinucleotide binding"/>
    <property type="evidence" value="ECO:0007669"/>
    <property type="project" value="InterPro"/>
</dbReference>
<organism evidence="7 8">
    <name type="scientific">Mycolicibacterium neoaurum</name>
    <name type="common">Mycobacterium neoaurum</name>
    <dbReference type="NCBI Taxonomy" id="1795"/>
    <lineage>
        <taxon>Bacteria</taxon>
        <taxon>Bacillati</taxon>
        <taxon>Actinomycetota</taxon>
        <taxon>Actinomycetes</taxon>
        <taxon>Mycobacteriales</taxon>
        <taxon>Mycobacteriaceae</taxon>
        <taxon>Mycolicibacterium</taxon>
    </lineage>
</organism>
<dbReference type="PANTHER" id="PTHR11552">
    <property type="entry name" value="GLUCOSE-METHANOL-CHOLINE GMC OXIDOREDUCTASE"/>
    <property type="match status" value="1"/>
</dbReference>
<dbReference type="InterPro" id="IPR007867">
    <property type="entry name" value="GMC_OxRtase_C"/>
</dbReference>
<evidence type="ECO:0000256" key="2">
    <source>
        <dbReference type="ARBA" id="ARBA00010790"/>
    </source>
</evidence>
<gene>
    <name evidence="7" type="ORF">BN1047_02654</name>
</gene>
<dbReference type="InterPro" id="IPR036188">
    <property type="entry name" value="FAD/NAD-bd_sf"/>
</dbReference>
<reference evidence="7" key="1">
    <citation type="submission" date="2014-05" db="EMBL/GenBank/DDBJ databases">
        <authorList>
            <person name="Urmite Genomes"/>
        </authorList>
    </citation>
    <scope>NUCLEOTIDE SEQUENCE</scope>
    <source>
        <strain evidence="7">DSM 44074</strain>
    </source>
</reference>
<evidence type="ECO:0000256" key="3">
    <source>
        <dbReference type="ARBA" id="ARBA00022630"/>
    </source>
</evidence>
<dbReference type="PIRSF" id="PIRSF000137">
    <property type="entry name" value="Alcohol_oxidase"/>
    <property type="match status" value="1"/>
</dbReference>
<feature type="domain" description="Glucose-methanol-choline oxidoreductase N-terminal" evidence="6">
    <location>
        <begin position="253"/>
        <end position="267"/>
    </location>
</feature>
<dbReference type="InterPro" id="IPR000172">
    <property type="entry name" value="GMC_OxRdtase_N"/>
</dbReference>
<comment type="cofactor">
    <cofactor evidence="1 5">
        <name>FAD</name>
        <dbReference type="ChEBI" id="CHEBI:57692"/>
    </cofactor>
</comment>
<dbReference type="PANTHER" id="PTHR11552:SF147">
    <property type="entry name" value="CHOLINE DEHYDROGENASE, MITOCHONDRIAL"/>
    <property type="match status" value="1"/>
</dbReference>
<evidence type="ECO:0000313" key="8">
    <source>
        <dbReference type="Proteomes" id="UP000028864"/>
    </source>
</evidence>
<name>A0AAV2WKH3_MYCNE</name>
<evidence type="ECO:0000259" key="6">
    <source>
        <dbReference type="PROSITE" id="PS00624"/>
    </source>
</evidence>
<feature type="binding site" evidence="5">
    <location>
        <position position="222"/>
    </location>
    <ligand>
        <name>FAD</name>
        <dbReference type="ChEBI" id="CHEBI:57692"/>
    </ligand>
</feature>
<dbReference type="Pfam" id="PF00732">
    <property type="entry name" value="GMC_oxred_N"/>
    <property type="match status" value="1"/>
</dbReference>
<sequence length="506" mass="53305">MTAGASDSEVFDHIVVGAGSAGCVVAARLAAAGARVALLEAGGTDRRPDVRLPLGIASLFATANWRYPMLPDPSKHDQPSAFAAGRIIGGSGSINAMVYVRGRAADYRRWAQAGATGWDHDDVLPAFRALENWCGGADEFRGSGGPIDVSWCGHTHPLDAAFLDAAAEAGFARNPDHNGASQLGAGPAQVNQRRGLRCSAATGFLRTLPADRRPRVITRAPVDRVVLERGRAIGVMTRGRLLRAEHDVILSAGAIGTPAVLLRSGIGPGGTTADLSGVGQNLQDHLVVAQHWSSHVPTINSLTVPQAAQALGSLAARGSGPLTTTPFEAQLFTDDFQIAISPIHYQLDPLRGRARIGRADAFTVYTVLLHPRSRGHVELRNGQPVVRHHRLADAQDRADLLSGAALARELVESTSAMRSMAGRYLDDTGGFDADWLGDKESSIYHAVGTCRMGTDDTAVVGPDLRVHAVDGLRVADASIMPNITSGNTNAPSMMIGYRAADVILHG</sequence>
<dbReference type="Gene3D" id="3.50.50.60">
    <property type="entry name" value="FAD/NAD(P)-binding domain"/>
    <property type="match status" value="1"/>
</dbReference>
<keyword evidence="3" id="KW-0285">Flavoprotein</keyword>
<proteinExistence type="inferred from homology"/>
<dbReference type="GO" id="GO:0016614">
    <property type="term" value="F:oxidoreductase activity, acting on CH-OH group of donors"/>
    <property type="evidence" value="ECO:0007669"/>
    <property type="project" value="InterPro"/>
</dbReference>
<evidence type="ECO:0000256" key="4">
    <source>
        <dbReference type="ARBA" id="ARBA00022827"/>
    </source>
</evidence>
<dbReference type="EMBL" id="LK021338">
    <property type="protein sequence ID" value="CDQ44774.1"/>
    <property type="molecule type" value="Genomic_DNA"/>
</dbReference>
<dbReference type="SUPFAM" id="SSF54373">
    <property type="entry name" value="FAD-linked reductases, C-terminal domain"/>
    <property type="match status" value="1"/>
</dbReference>
<dbReference type="SUPFAM" id="SSF51905">
    <property type="entry name" value="FAD/NAD(P)-binding domain"/>
    <property type="match status" value="1"/>
</dbReference>
<dbReference type="Proteomes" id="UP000028864">
    <property type="component" value="Unassembled WGS sequence"/>
</dbReference>
<dbReference type="Gene3D" id="3.30.560.10">
    <property type="entry name" value="Glucose Oxidase, domain 3"/>
    <property type="match status" value="1"/>
</dbReference>
<dbReference type="RefSeq" id="WP_030136668.1">
    <property type="nucleotide sequence ID" value="NZ_FMZG01000004.1"/>
</dbReference>
<feature type="binding site" evidence="5">
    <location>
        <begin position="95"/>
        <end position="98"/>
    </location>
    <ligand>
        <name>FAD</name>
        <dbReference type="ChEBI" id="CHEBI:57692"/>
    </ligand>
</feature>
<evidence type="ECO:0000313" key="7">
    <source>
        <dbReference type="EMBL" id="CDQ44774.1"/>
    </source>
</evidence>
<comment type="similarity">
    <text evidence="2">Belongs to the GMC oxidoreductase family.</text>
</comment>
<dbReference type="PROSITE" id="PS00624">
    <property type="entry name" value="GMC_OXRED_2"/>
    <property type="match status" value="1"/>
</dbReference>
<accession>A0AAV2WKH3</accession>
<evidence type="ECO:0000256" key="1">
    <source>
        <dbReference type="ARBA" id="ARBA00001974"/>
    </source>
</evidence>
<dbReference type="Pfam" id="PF05199">
    <property type="entry name" value="GMC_oxred_C"/>
    <property type="match status" value="1"/>
</dbReference>
<reference evidence="7" key="2">
    <citation type="submission" date="2015-09" db="EMBL/GenBank/DDBJ databases">
        <title>Draft genome sequence of Mycobacterium neoaurum DSM 44074.</title>
        <authorList>
            <person name="Croce O."/>
            <person name="Robert C."/>
            <person name="Raoult D."/>
            <person name="Drancourt M."/>
        </authorList>
    </citation>
    <scope>NUCLEOTIDE SEQUENCE</scope>
    <source>
        <strain evidence="7">DSM 44074</strain>
    </source>
</reference>
<protein>
    <submittedName>
        <fullName evidence="7">Glucose-methanol-choline oxidoreductase</fullName>
    </submittedName>
</protein>
<evidence type="ECO:0000256" key="5">
    <source>
        <dbReference type="PIRSR" id="PIRSR000137-2"/>
    </source>
</evidence>
<dbReference type="AlphaFoldDB" id="A0AAV2WKH3"/>